<dbReference type="SUPFAM" id="SSF64268">
    <property type="entry name" value="PX domain"/>
    <property type="match status" value="1"/>
</dbReference>
<evidence type="ECO:0000256" key="2">
    <source>
        <dbReference type="ARBA" id="ARBA00010883"/>
    </source>
</evidence>
<dbReference type="GO" id="GO:0032456">
    <property type="term" value="P:endocytic recycling"/>
    <property type="evidence" value="ECO:0007669"/>
    <property type="project" value="TreeGrafter"/>
</dbReference>
<dbReference type="GO" id="GO:0000422">
    <property type="term" value="P:autophagy of mitochondrion"/>
    <property type="evidence" value="ECO:0007669"/>
    <property type="project" value="TreeGrafter"/>
</dbReference>
<evidence type="ECO:0000313" key="7">
    <source>
        <dbReference type="Proteomes" id="UP000326458"/>
    </source>
</evidence>
<name>A0A5N3WAR2_MUNMU</name>
<organism evidence="6 7">
    <name type="scientific">Muntiacus muntjak</name>
    <name type="common">Barking deer</name>
    <name type="synonym">Indian muntjac</name>
    <dbReference type="NCBI Taxonomy" id="9888"/>
    <lineage>
        <taxon>Eukaryota</taxon>
        <taxon>Metazoa</taxon>
        <taxon>Chordata</taxon>
        <taxon>Craniata</taxon>
        <taxon>Vertebrata</taxon>
        <taxon>Euteleostomi</taxon>
        <taxon>Mammalia</taxon>
        <taxon>Eutheria</taxon>
        <taxon>Laurasiatheria</taxon>
        <taxon>Artiodactyla</taxon>
        <taxon>Ruminantia</taxon>
        <taxon>Pecora</taxon>
        <taxon>Cervidae</taxon>
        <taxon>Muntiacinae</taxon>
        <taxon>Muntiacus</taxon>
    </lineage>
</organism>
<comment type="subunit">
    <text evidence="4">Heterodimer; heterodimerizes with SNX4.</text>
</comment>
<comment type="caution">
    <text evidence="6">The sequence shown here is derived from an EMBL/GenBank/DDBJ whole genome shotgun (WGS) entry which is preliminary data.</text>
</comment>
<feature type="domain" description="PX" evidence="5">
    <location>
        <begin position="1"/>
        <end position="109"/>
    </location>
</feature>
<dbReference type="GO" id="GO:0031901">
    <property type="term" value="C:early endosome membrane"/>
    <property type="evidence" value="ECO:0007669"/>
    <property type="project" value="UniProtKB-SubCell"/>
</dbReference>
<feature type="non-terminal residue" evidence="6">
    <location>
        <position position="1"/>
    </location>
</feature>
<accession>A0A5N3WAR2</accession>
<proteinExistence type="inferred from homology"/>
<evidence type="ECO:0000259" key="5">
    <source>
        <dbReference type="PROSITE" id="PS50195"/>
    </source>
</evidence>
<comment type="similarity">
    <text evidence="2">Belongs to the sorting nexin family.</text>
</comment>
<keyword evidence="3" id="KW-0813">Transport</keyword>
<dbReference type="InterPro" id="IPR001683">
    <property type="entry name" value="PX_dom"/>
</dbReference>
<dbReference type="Gene3D" id="3.30.1520.10">
    <property type="entry name" value="Phox-like domain"/>
    <property type="match status" value="1"/>
</dbReference>
<dbReference type="AlphaFoldDB" id="A0A5N3WAR2"/>
<dbReference type="GO" id="GO:0035091">
    <property type="term" value="F:phosphatidylinositol binding"/>
    <property type="evidence" value="ECO:0007669"/>
    <property type="project" value="InterPro"/>
</dbReference>
<dbReference type="EMBL" id="VCEA01000001">
    <property type="protein sequence ID" value="KAB0358772.1"/>
    <property type="molecule type" value="Genomic_DNA"/>
</dbReference>
<keyword evidence="7" id="KW-1185">Reference proteome</keyword>
<dbReference type="InterPro" id="IPR036871">
    <property type="entry name" value="PX_dom_sf"/>
</dbReference>
<dbReference type="PANTHER" id="PTHR45949">
    <property type="entry name" value="SORTING NEXIN-4"/>
    <property type="match status" value="1"/>
</dbReference>
<gene>
    <name evidence="6" type="ORF">FD754_002928</name>
</gene>
<dbReference type="GO" id="GO:0061709">
    <property type="term" value="P:reticulophagy"/>
    <property type="evidence" value="ECO:0007669"/>
    <property type="project" value="TreeGrafter"/>
</dbReference>
<dbReference type="Proteomes" id="UP000326458">
    <property type="component" value="Unassembled WGS sequence"/>
</dbReference>
<dbReference type="GO" id="GO:0034727">
    <property type="term" value="P:piecemeal microautophagy of the nucleus"/>
    <property type="evidence" value="ECO:0007669"/>
    <property type="project" value="TreeGrafter"/>
</dbReference>
<evidence type="ECO:0000256" key="1">
    <source>
        <dbReference type="ARBA" id="ARBA00004469"/>
    </source>
</evidence>
<dbReference type="PROSITE" id="PS50195">
    <property type="entry name" value="PX"/>
    <property type="match status" value="1"/>
</dbReference>
<dbReference type="Pfam" id="PF00787">
    <property type="entry name" value="PX"/>
    <property type="match status" value="1"/>
</dbReference>
<protein>
    <recommendedName>
        <fullName evidence="5">PX domain-containing protein</fullName>
    </recommendedName>
</protein>
<evidence type="ECO:0000256" key="4">
    <source>
        <dbReference type="ARBA" id="ARBA00038663"/>
    </source>
</evidence>
<evidence type="ECO:0000313" key="6">
    <source>
        <dbReference type="EMBL" id="KAB0358772.1"/>
    </source>
</evidence>
<evidence type="ECO:0000256" key="3">
    <source>
        <dbReference type="ARBA" id="ARBA00022448"/>
    </source>
</evidence>
<dbReference type="PANTHER" id="PTHR45949:SF3">
    <property type="entry name" value="SORTING NEXIN-7"/>
    <property type="match status" value="1"/>
</dbReference>
<reference evidence="6 7" key="1">
    <citation type="submission" date="2019-06" db="EMBL/GenBank/DDBJ databases">
        <title>Discovery of a novel chromosome fission-fusion reversal in muntjac.</title>
        <authorList>
            <person name="Mudd A.B."/>
            <person name="Bredeson J.V."/>
            <person name="Baum R."/>
            <person name="Hockemeyer D."/>
            <person name="Rokhsar D.S."/>
        </authorList>
    </citation>
    <scope>NUCLEOTIDE SEQUENCE [LARGE SCALE GENOMIC DNA]</scope>
    <source>
        <strain evidence="6">UTSW_UCB_Mm</strain>
        <tissue evidence="6">Fibroblast cell line</tissue>
    </source>
</reference>
<sequence>LFITVNEPKSHVTTIETFIIYRIITKTSHGEFDSSEFEVRRHYQAQPTLIIPPLPEKFIVKGMVECFNGDVTEIARKALHKFLNRVADHPTLTFNEDFKVFPIAQITQQDGADRAAALSMRGVKSRPEESMEMNKFVEIFKREYFDEMKEHDPIPILWSASEGDLADTLKGVASCIDKFCTASENRCPASQRPCFLDQIQAELDSKVEALTSKKADTDLFTEETGKLEDKVKYTNKTLKADWERWKLNNAKCYQCLATWESFLTSRTDIHLEEASKDKLQLH</sequence>
<dbReference type="GO" id="GO:0000407">
    <property type="term" value="C:phagophore assembly site"/>
    <property type="evidence" value="ECO:0007669"/>
    <property type="project" value="TreeGrafter"/>
</dbReference>
<comment type="subcellular location">
    <subcellularLocation>
        <location evidence="1">Early endosome membrane</location>
        <topology evidence="1">Peripheral membrane protein</topology>
        <orientation evidence="1">Cytoplasmic side</orientation>
    </subcellularLocation>
</comment>
<dbReference type="GO" id="GO:0015031">
    <property type="term" value="P:protein transport"/>
    <property type="evidence" value="ECO:0007669"/>
    <property type="project" value="TreeGrafter"/>
</dbReference>